<keyword evidence="3" id="KW-0240">DNA-directed RNA polymerase</keyword>
<evidence type="ECO:0000259" key="6">
    <source>
        <dbReference type="Pfam" id="PF03876"/>
    </source>
</evidence>
<feature type="domain" description="RNA polymerase III subunit Rpc25" evidence="7">
    <location>
        <begin position="83"/>
        <end position="214"/>
    </location>
</feature>
<dbReference type="PANTHER" id="PTHR12709:SF1">
    <property type="entry name" value="DNA-DIRECTED RNA POLYMERASE III SUBUNIT RPC8"/>
    <property type="match status" value="1"/>
</dbReference>
<dbReference type="Pfam" id="PF08292">
    <property type="entry name" value="RNA_pol_Rbc25"/>
    <property type="match status" value="1"/>
</dbReference>
<gene>
    <name evidence="8" type="ORF">K437DRAFT_279105</name>
</gene>
<dbReference type="Gene3D" id="2.40.50.140">
    <property type="entry name" value="Nucleic acid-binding proteins"/>
    <property type="match status" value="1"/>
</dbReference>
<dbReference type="Proteomes" id="UP000027361">
    <property type="component" value="Unassembled WGS sequence"/>
</dbReference>
<evidence type="ECO:0008006" key="10">
    <source>
        <dbReference type="Google" id="ProtNLM"/>
    </source>
</evidence>
<dbReference type="InParanoid" id="A0A066VHC0"/>
<dbReference type="Gene3D" id="3.30.1490.120">
    <property type="entry name" value="RNA polymerase Rpb7-like, N-terminal domain"/>
    <property type="match status" value="1"/>
</dbReference>
<dbReference type="OrthoDB" id="10256606at2759"/>
<evidence type="ECO:0000256" key="3">
    <source>
        <dbReference type="ARBA" id="ARBA00022478"/>
    </source>
</evidence>
<keyword evidence="5" id="KW-0539">Nucleus</keyword>
<feature type="domain" description="RNA polymerase Rpb7-like N-terminal" evidence="6">
    <location>
        <begin position="9"/>
        <end position="64"/>
    </location>
</feature>
<dbReference type="InterPro" id="IPR012340">
    <property type="entry name" value="NA-bd_OB-fold"/>
</dbReference>
<organism evidence="8 9">
    <name type="scientific">Tilletiaria anomala (strain ATCC 24038 / CBS 436.72 / UBC 951)</name>
    <dbReference type="NCBI Taxonomy" id="1037660"/>
    <lineage>
        <taxon>Eukaryota</taxon>
        <taxon>Fungi</taxon>
        <taxon>Dikarya</taxon>
        <taxon>Basidiomycota</taxon>
        <taxon>Ustilaginomycotina</taxon>
        <taxon>Exobasidiomycetes</taxon>
        <taxon>Georgefischeriales</taxon>
        <taxon>Tilletiariaceae</taxon>
        <taxon>Tilletiaria</taxon>
    </lineage>
</organism>
<dbReference type="EMBL" id="JMSN01000083">
    <property type="protein sequence ID" value="KDN41137.1"/>
    <property type="molecule type" value="Genomic_DNA"/>
</dbReference>
<dbReference type="GO" id="GO:0006384">
    <property type="term" value="P:transcription initiation at RNA polymerase III promoter"/>
    <property type="evidence" value="ECO:0007669"/>
    <property type="project" value="TreeGrafter"/>
</dbReference>
<dbReference type="SUPFAM" id="SSF88798">
    <property type="entry name" value="N-terminal, heterodimerisation domain of RBP7 (RpoE)"/>
    <property type="match status" value="1"/>
</dbReference>
<dbReference type="InterPro" id="IPR045113">
    <property type="entry name" value="Rpb7-like"/>
</dbReference>
<proteinExistence type="inferred from homology"/>
<dbReference type="GeneID" id="25266883"/>
<dbReference type="PANTHER" id="PTHR12709">
    <property type="entry name" value="DNA-DIRECTED RNA POLYMERASE II, III"/>
    <property type="match status" value="1"/>
</dbReference>
<dbReference type="InterPro" id="IPR036898">
    <property type="entry name" value="RNA_pol_Rpb7-like_N_sf"/>
</dbReference>
<reference evidence="8 9" key="1">
    <citation type="submission" date="2014-05" db="EMBL/GenBank/DDBJ databases">
        <title>Draft genome sequence of a rare smut relative, Tilletiaria anomala UBC 951.</title>
        <authorList>
            <consortium name="DOE Joint Genome Institute"/>
            <person name="Toome M."/>
            <person name="Kuo A."/>
            <person name="Henrissat B."/>
            <person name="Lipzen A."/>
            <person name="Tritt A."/>
            <person name="Yoshinaga Y."/>
            <person name="Zane M."/>
            <person name="Barry K."/>
            <person name="Grigoriev I.V."/>
            <person name="Spatafora J.W."/>
            <person name="Aimea M.C."/>
        </authorList>
    </citation>
    <scope>NUCLEOTIDE SEQUENCE [LARGE SCALE GENOMIC DNA]</scope>
    <source>
        <strain evidence="8 9">UBC 951</strain>
    </source>
</reference>
<dbReference type="AlphaFoldDB" id="A0A066VHC0"/>
<evidence type="ECO:0000259" key="7">
    <source>
        <dbReference type="Pfam" id="PF08292"/>
    </source>
</evidence>
<sequence length="223" mass="25031">MFVLANLVDTIRIEAKEFRKEAATAIHEAINVKFANKVLQDVGLCVCLHDLLSCSAGKVRWGDGCLYYQVTFRLVVFRPMIGEVLLGKIKSSNEDGIRVSMGFYDDIYIPATLIPSPRGYDHTERAWFWVLNPADDEQIEQDPLMVPKEDRAYLDRDEPIRFRVEADEFHEAEPGPVFGEGKAVTAEHAAKPKEAPYVVIGGITSSGLGLPSWWSNAEQVMEE</sequence>
<dbReference type="GO" id="GO:0005666">
    <property type="term" value="C:RNA polymerase III complex"/>
    <property type="evidence" value="ECO:0007669"/>
    <property type="project" value="TreeGrafter"/>
</dbReference>
<dbReference type="OMA" id="LGPTLWW"/>
<dbReference type="FunCoup" id="A0A066VHC0">
    <property type="interactions" value="392"/>
</dbReference>
<dbReference type="STRING" id="1037660.A0A066VHC0"/>
<keyword evidence="4" id="KW-0804">Transcription</keyword>
<dbReference type="SUPFAM" id="SSF50249">
    <property type="entry name" value="Nucleic acid-binding proteins"/>
    <property type="match status" value="1"/>
</dbReference>
<evidence type="ECO:0000256" key="5">
    <source>
        <dbReference type="ARBA" id="ARBA00023242"/>
    </source>
</evidence>
<protein>
    <recommendedName>
        <fullName evidence="10">Polymerase III polypeptide H</fullName>
    </recommendedName>
</protein>
<evidence type="ECO:0000256" key="4">
    <source>
        <dbReference type="ARBA" id="ARBA00023163"/>
    </source>
</evidence>
<accession>A0A066VHC0</accession>
<dbReference type="HOGENOM" id="CLU_073901_1_1_1"/>
<evidence type="ECO:0000313" key="8">
    <source>
        <dbReference type="EMBL" id="KDN41137.1"/>
    </source>
</evidence>
<keyword evidence="9" id="KW-1185">Reference proteome</keyword>
<dbReference type="InterPro" id="IPR005576">
    <property type="entry name" value="Rpb7-like_N"/>
</dbReference>
<name>A0A066VHC0_TILAU</name>
<comment type="similarity">
    <text evidence="2">Belongs to the eukaryotic RPB7/RPC8 RNA polymerase subunit family.</text>
</comment>
<dbReference type="Pfam" id="PF03876">
    <property type="entry name" value="SHS2_Rpb7-N"/>
    <property type="match status" value="1"/>
</dbReference>
<comment type="caution">
    <text evidence="8">The sequence shown here is derived from an EMBL/GenBank/DDBJ whole genome shotgun (WGS) entry which is preliminary data.</text>
</comment>
<dbReference type="InterPro" id="IPR013238">
    <property type="entry name" value="RNA_pol_III_Rbc25"/>
</dbReference>
<comment type="subcellular location">
    <subcellularLocation>
        <location evidence="1">Nucleus</location>
    </subcellularLocation>
</comment>
<evidence type="ECO:0000313" key="9">
    <source>
        <dbReference type="Proteomes" id="UP000027361"/>
    </source>
</evidence>
<evidence type="ECO:0000256" key="2">
    <source>
        <dbReference type="ARBA" id="ARBA00009307"/>
    </source>
</evidence>
<dbReference type="RefSeq" id="XP_013241606.1">
    <property type="nucleotide sequence ID" value="XM_013386152.1"/>
</dbReference>
<evidence type="ECO:0000256" key="1">
    <source>
        <dbReference type="ARBA" id="ARBA00004123"/>
    </source>
</evidence>
<dbReference type="CDD" id="cd04330">
    <property type="entry name" value="RNAP_III_Rpc25_N"/>
    <property type="match status" value="1"/>
</dbReference>